<dbReference type="InterPro" id="IPR003439">
    <property type="entry name" value="ABC_transporter-like_ATP-bd"/>
</dbReference>
<dbReference type="InterPro" id="IPR027417">
    <property type="entry name" value="P-loop_NTPase"/>
</dbReference>
<dbReference type="GO" id="GO:0016887">
    <property type="term" value="F:ATP hydrolysis activity"/>
    <property type="evidence" value="ECO:0007669"/>
    <property type="project" value="InterPro"/>
</dbReference>
<name>A0A238KHN5_9RHOB</name>
<dbReference type="GO" id="GO:0005524">
    <property type="term" value="F:ATP binding"/>
    <property type="evidence" value="ECO:0007669"/>
    <property type="project" value="UniProtKB-KW"/>
</dbReference>
<evidence type="ECO:0000256" key="6">
    <source>
        <dbReference type="ARBA" id="ARBA00022967"/>
    </source>
</evidence>
<protein>
    <submittedName>
        <fullName evidence="9">Thiamine import ATP-binding protein ThiQ</fullName>
        <ecNumber evidence="9">3.6.3.-</ecNumber>
    </submittedName>
</protein>
<dbReference type="EC" id="3.6.3.-" evidence="9"/>
<organism evidence="9 10">
    <name type="scientific">Octadecabacter ascidiaceicola</name>
    <dbReference type="NCBI Taxonomy" id="1655543"/>
    <lineage>
        <taxon>Bacteria</taxon>
        <taxon>Pseudomonadati</taxon>
        <taxon>Pseudomonadota</taxon>
        <taxon>Alphaproteobacteria</taxon>
        <taxon>Rhodobacterales</taxon>
        <taxon>Roseobacteraceae</taxon>
        <taxon>Octadecabacter</taxon>
    </lineage>
</organism>
<keyword evidence="10" id="KW-1185">Reference proteome</keyword>
<keyword evidence="6" id="KW-1278">Translocase</keyword>
<gene>
    <name evidence="9" type="primary">thiQ_2</name>
    <name evidence="9" type="ORF">OCA8868_02548</name>
</gene>
<dbReference type="OrthoDB" id="9802264at2"/>
<dbReference type="Proteomes" id="UP000203464">
    <property type="component" value="Unassembled WGS sequence"/>
</dbReference>
<dbReference type="EMBL" id="FXYD01000004">
    <property type="protein sequence ID" value="SMX41606.1"/>
    <property type="molecule type" value="Genomic_DNA"/>
</dbReference>
<dbReference type="AlphaFoldDB" id="A0A238KHN5"/>
<evidence type="ECO:0000259" key="8">
    <source>
        <dbReference type="PROSITE" id="PS50893"/>
    </source>
</evidence>
<evidence type="ECO:0000313" key="10">
    <source>
        <dbReference type="Proteomes" id="UP000203464"/>
    </source>
</evidence>
<accession>A0A238KHN5</accession>
<dbReference type="RefSeq" id="WP_093996929.1">
    <property type="nucleotide sequence ID" value="NZ_FXYD01000004.1"/>
</dbReference>
<keyword evidence="5 9" id="KW-0067">ATP-binding</keyword>
<keyword evidence="1" id="KW-0813">Transport</keyword>
<dbReference type="InterPro" id="IPR017871">
    <property type="entry name" value="ABC_transporter-like_CS"/>
</dbReference>
<dbReference type="PROSITE" id="PS50893">
    <property type="entry name" value="ABC_TRANSPORTER_2"/>
    <property type="match status" value="1"/>
</dbReference>
<sequence>MLWCKEAEFTQGAYALAADLRIQTGKVTAVIGPSGAGKSTLLGGLAGFVPQTRGALFWKGTDITKLAPAKRPVSMLFQDNNLFPHLTVLQNVALALGAKLKPSADVRNRVETMLKHVGLDGLADRKPAELSGGQQSRAALARALLQDRDVMLMDEPFSALGPGLKAEMLDLSVALAKEAGRTVLMVTHDPNDAARVADAIVGVSPNKAWPPVATQSFLSDPPDVFVDYLG</sequence>
<dbReference type="InterPro" id="IPR003593">
    <property type="entry name" value="AAA+_ATPase"/>
</dbReference>
<feature type="domain" description="ABC transporter" evidence="8">
    <location>
        <begin position="2"/>
        <end position="230"/>
    </location>
</feature>
<dbReference type="InterPro" id="IPR050093">
    <property type="entry name" value="ABC_SmlMolc_Importer"/>
</dbReference>
<dbReference type="PROSITE" id="PS00211">
    <property type="entry name" value="ABC_TRANSPORTER_1"/>
    <property type="match status" value="1"/>
</dbReference>
<reference evidence="10" key="1">
    <citation type="submission" date="2017-05" db="EMBL/GenBank/DDBJ databases">
        <authorList>
            <person name="Rodrigo-Torres L."/>
            <person name="Arahal R. D."/>
            <person name="Lucena T."/>
        </authorList>
    </citation>
    <scope>NUCLEOTIDE SEQUENCE [LARGE SCALE GENOMIC DNA]</scope>
    <source>
        <strain evidence="10">CECT 8868</strain>
    </source>
</reference>
<evidence type="ECO:0000313" key="9">
    <source>
        <dbReference type="EMBL" id="SMX41606.1"/>
    </source>
</evidence>
<dbReference type="SMART" id="SM00382">
    <property type="entry name" value="AAA"/>
    <property type="match status" value="1"/>
</dbReference>
<keyword evidence="3" id="KW-0997">Cell inner membrane</keyword>
<evidence type="ECO:0000256" key="5">
    <source>
        <dbReference type="ARBA" id="ARBA00022840"/>
    </source>
</evidence>
<proteinExistence type="predicted"/>
<keyword evidence="9" id="KW-0378">Hydrolase</keyword>
<keyword evidence="4" id="KW-0547">Nucleotide-binding</keyword>
<keyword evidence="2" id="KW-1003">Cell membrane</keyword>
<dbReference type="SUPFAM" id="SSF52540">
    <property type="entry name" value="P-loop containing nucleoside triphosphate hydrolases"/>
    <property type="match status" value="1"/>
</dbReference>
<evidence type="ECO:0000256" key="3">
    <source>
        <dbReference type="ARBA" id="ARBA00022519"/>
    </source>
</evidence>
<evidence type="ECO:0000256" key="2">
    <source>
        <dbReference type="ARBA" id="ARBA00022475"/>
    </source>
</evidence>
<dbReference type="PANTHER" id="PTHR42781">
    <property type="entry name" value="SPERMIDINE/PUTRESCINE IMPORT ATP-BINDING PROTEIN POTA"/>
    <property type="match status" value="1"/>
</dbReference>
<dbReference type="PANTHER" id="PTHR42781:SF1">
    <property type="entry name" value="THIAMINE IMPORT ATP-BINDING PROTEIN THIQ"/>
    <property type="match status" value="1"/>
</dbReference>
<evidence type="ECO:0000256" key="1">
    <source>
        <dbReference type="ARBA" id="ARBA00022448"/>
    </source>
</evidence>
<evidence type="ECO:0000256" key="7">
    <source>
        <dbReference type="ARBA" id="ARBA00023136"/>
    </source>
</evidence>
<dbReference type="Gene3D" id="3.40.50.300">
    <property type="entry name" value="P-loop containing nucleotide triphosphate hydrolases"/>
    <property type="match status" value="1"/>
</dbReference>
<keyword evidence="7" id="KW-0472">Membrane</keyword>
<dbReference type="Pfam" id="PF00005">
    <property type="entry name" value="ABC_tran"/>
    <property type="match status" value="1"/>
</dbReference>
<evidence type="ECO:0000256" key="4">
    <source>
        <dbReference type="ARBA" id="ARBA00022741"/>
    </source>
</evidence>